<dbReference type="FunFam" id="1.10.10.10:FF:000200">
    <property type="entry name" value="GA-binding protein alpha chain, putative"/>
    <property type="match status" value="1"/>
</dbReference>
<dbReference type="PROSITE" id="PS00345">
    <property type="entry name" value="ETS_DOMAIN_1"/>
    <property type="match status" value="1"/>
</dbReference>
<keyword evidence="3" id="KW-0539">Nucleus</keyword>
<feature type="domain" description="ETS" evidence="5">
    <location>
        <begin position="226"/>
        <end position="306"/>
    </location>
</feature>
<keyword evidence="2 3" id="KW-0238">DNA-binding</keyword>
<protein>
    <recommendedName>
        <fullName evidence="5">ETS domain-containing protein</fullName>
    </recommendedName>
</protein>
<dbReference type="OrthoDB" id="10067219at2759"/>
<dbReference type="EMBL" id="OC931963">
    <property type="protein sequence ID" value="CAD7659337.1"/>
    <property type="molecule type" value="Genomic_DNA"/>
</dbReference>
<gene>
    <name evidence="6" type="ORF">ONB1V03_LOCUS15933</name>
</gene>
<dbReference type="Gene3D" id="3.10.20.90">
    <property type="entry name" value="Phosphatidylinositol 3-kinase Catalytic Subunit, Chain A, domain 1"/>
    <property type="match status" value="1"/>
</dbReference>
<dbReference type="EMBL" id="CAJPVJ010017138">
    <property type="protein sequence ID" value="CAG2176499.1"/>
    <property type="molecule type" value="Genomic_DNA"/>
</dbReference>
<dbReference type="SUPFAM" id="SSF46785">
    <property type="entry name" value="Winged helix' DNA-binding domain"/>
    <property type="match status" value="1"/>
</dbReference>
<evidence type="ECO:0000256" key="2">
    <source>
        <dbReference type="ARBA" id="ARBA00023125"/>
    </source>
</evidence>
<evidence type="ECO:0000313" key="6">
    <source>
        <dbReference type="EMBL" id="CAD7659337.1"/>
    </source>
</evidence>
<dbReference type="Proteomes" id="UP000728032">
    <property type="component" value="Unassembled WGS sequence"/>
</dbReference>
<sequence length="334" mass="37884">MSKRVNDSQSNDKNKDQVISKLPKMEPQMDEDLMDEDLMGVDDEEDDDDDDEDMEGVITIEGIELEASVDRVKDCLKQNKIEVEDIDDYDFYLQDLRLEGQKSIISQCNLVEGAKQQTRLINIKLVFDPDFKRVNILDILKPPETAPKALSAANTTAHSNSGANAANNGFNANNSLNQNSSQLQSSQQTKQLLQPKRLIGGIKTNQNMDGQGLPSPGNRTGNNGQIQLWQFLLELLTDADHRDCIQWIGSEGEFKLNNPEVVAQLWGLRKNKPTMNYEKLSRALRYYYDGDMIAKVHGKRFVYKFVCDLKSLIGYDAQELDRLVCQTQHKRINV</sequence>
<dbReference type="InterPro" id="IPR000418">
    <property type="entry name" value="Ets_dom"/>
</dbReference>
<dbReference type="GO" id="GO:0030154">
    <property type="term" value="P:cell differentiation"/>
    <property type="evidence" value="ECO:0007669"/>
    <property type="project" value="TreeGrafter"/>
</dbReference>
<dbReference type="AlphaFoldDB" id="A0A7R9MFL4"/>
<organism evidence="6">
    <name type="scientific">Oppiella nova</name>
    <dbReference type="NCBI Taxonomy" id="334625"/>
    <lineage>
        <taxon>Eukaryota</taxon>
        <taxon>Metazoa</taxon>
        <taxon>Ecdysozoa</taxon>
        <taxon>Arthropoda</taxon>
        <taxon>Chelicerata</taxon>
        <taxon>Arachnida</taxon>
        <taxon>Acari</taxon>
        <taxon>Acariformes</taxon>
        <taxon>Sarcoptiformes</taxon>
        <taxon>Oribatida</taxon>
        <taxon>Brachypylina</taxon>
        <taxon>Oppioidea</taxon>
        <taxon>Oppiidae</taxon>
        <taxon>Oppiella</taxon>
    </lineage>
</organism>
<dbReference type="InterPro" id="IPR036388">
    <property type="entry name" value="WH-like_DNA-bd_sf"/>
</dbReference>
<dbReference type="InterPro" id="IPR046328">
    <property type="entry name" value="ETS_fam"/>
</dbReference>
<dbReference type="GO" id="GO:0000981">
    <property type="term" value="F:DNA-binding transcription factor activity, RNA polymerase II-specific"/>
    <property type="evidence" value="ECO:0007669"/>
    <property type="project" value="TreeGrafter"/>
</dbReference>
<name>A0A7R9MFL4_9ACAR</name>
<feature type="compositionally biased region" description="Acidic residues" evidence="4">
    <location>
        <begin position="28"/>
        <end position="52"/>
    </location>
</feature>
<proteinExistence type="inferred from homology"/>
<dbReference type="InterPro" id="IPR036390">
    <property type="entry name" value="WH_DNA-bd_sf"/>
</dbReference>
<dbReference type="PANTHER" id="PTHR11849:SF195">
    <property type="entry name" value="GA-BINDING PROTEIN ALPHA CHAIN"/>
    <property type="match status" value="1"/>
</dbReference>
<accession>A0A7R9MFL4</accession>
<evidence type="ECO:0000256" key="4">
    <source>
        <dbReference type="SAM" id="MobiDB-lite"/>
    </source>
</evidence>
<feature type="region of interest" description="Disordered" evidence="4">
    <location>
        <begin position="1"/>
        <end position="52"/>
    </location>
</feature>
<evidence type="ECO:0000256" key="1">
    <source>
        <dbReference type="ARBA" id="ARBA00005562"/>
    </source>
</evidence>
<dbReference type="Gene3D" id="1.10.10.10">
    <property type="entry name" value="Winged helix-like DNA-binding domain superfamily/Winged helix DNA-binding domain"/>
    <property type="match status" value="1"/>
</dbReference>
<evidence type="ECO:0000313" key="7">
    <source>
        <dbReference type="Proteomes" id="UP000728032"/>
    </source>
</evidence>
<feature type="region of interest" description="Disordered" evidence="4">
    <location>
        <begin position="150"/>
        <end position="190"/>
    </location>
</feature>
<dbReference type="GO" id="GO:0005634">
    <property type="term" value="C:nucleus"/>
    <property type="evidence" value="ECO:0007669"/>
    <property type="project" value="UniProtKB-SubCell"/>
</dbReference>
<dbReference type="PANTHER" id="PTHR11849">
    <property type="entry name" value="ETS"/>
    <property type="match status" value="1"/>
</dbReference>
<comment type="subcellular location">
    <subcellularLocation>
        <location evidence="3">Nucleus</location>
    </subcellularLocation>
</comment>
<dbReference type="PROSITE" id="PS00346">
    <property type="entry name" value="ETS_DOMAIN_2"/>
    <property type="match status" value="1"/>
</dbReference>
<dbReference type="GO" id="GO:0043565">
    <property type="term" value="F:sequence-specific DNA binding"/>
    <property type="evidence" value="ECO:0007669"/>
    <property type="project" value="InterPro"/>
</dbReference>
<evidence type="ECO:0000256" key="3">
    <source>
        <dbReference type="RuleBase" id="RU004019"/>
    </source>
</evidence>
<comment type="similarity">
    <text evidence="1 3">Belongs to the ETS family.</text>
</comment>
<dbReference type="PRINTS" id="PR00454">
    <property type="entry name" value="ETSDOMAIN"/>
</dbReference>
<feature type="compositionally biased region" description="Basic and acidic residues" evidence="4">
    <location>
        <begin position="1"/>
        <end position="18"/>
    </location>
</feature>
<dbReference type="Pfam" id="PF00178">
    <property type="entry name" value="Ets"/>
    <property type="match status" value="1"/>
</dbReference>
<keyword evidence="7" id="KW-1185">Reference proteome</keyword>
<dbReference type="SMART" id="SM00413">
    <property type="entry name" value="ETS"/>
    <property type="match status" value="1"/>
</dbReference>
<dbReference type="PROSITE" id="PS50061">
    <property type="entry name" value="ETS_DOMAIN_3"/>
    <property type="match status" value="1"/>
</dbReference>
<dbReference type="InterPro" id="IPR024668">
    <property type="entry name" value="GABP_asu_N"/>
</dbReference>
<evidence type="ECO:0000259" key="5">
    <source>
        <dbReference type="PROSITE" id="PS50061"/>
    </source>
</evidence>
<reference evidence="6" key="1">
    <citation type="submission" date="2020-11" db="EMBL/GenBank/DDBJ databases">
        <authorList>
            <person name="Tran Van P."/>
        </authorList>
    </citation>
    <scope>NUCLEOTIDE SEQUENCE</scope>
</reference>
<dbReference type="Pfam" id="PF11620">
    <property type="entry name" value="GABP-alpha"/>
    <property type="match status" value="1"/>
</dbReference>